<dbReference type="InterPro" id="IPR014710">
    <property type="entry name" value="RmlC-like_jellyroll"/>
</dbReference>
<dbReference type="InterPro" id="IPR013096">
    <property type="entry name" value="Cupin_2"/>
</dbReference>
<dbReference type="CDD" id="cd06980">
    <property type="entry name" value="cupin_bxe_c0505"/>
    <property type="match status" value="1"/>
</dbReference>
<dbReference type="OrthoDB" id="4762975at2"/>
<reference evidence="2 3" key="1">
    <citation type="submission" date="2018-05" db="EMBL/GenBank/DDBJ databases">
        <title>Zavarzinia sp. HR-AS.</title>
        <authorList>
            <person name="Lee Y."/>
            <person name="Jeon C.O."/>
        </authorList>
    </citation>
    <scope>NUCLEOTIDE SEQUENCE [LARGE SCALE GENOMIC DNA]</scope>
    <source>
        <strain evidence="2 3">HR-AS</strain>
    </source>
</reference>
<name>A0A317EHR1_9PROT</name>
<dbReference type="AlphaFoldDB" id="A0A317EHR1"/>
<organism evidence="2 3">
    <name type="scientific">Zavarzinia aquatilis</name>
    <dbReference type="NCBI Taxonomy" id="2211142"/>
    <lineage>
        <taxon>Bacteria</taxon>
        <taxon>Pseudomonadati</taxon>
        <taxon>Pseudomonadota</taxon>
        <taxon>Alphaproteobacteria</taxon>
        <taxon>Rhodospirillales</taxon>
        <taxon>Zavarziniaceae</taxon>
        <taxon>Zavarzinia</taxon>
    </lineage>
</organism>
<keyword evidence="3" id="KW-1185">Reference proteome</keyword>
<dbReference type="EMBL" id="QGLE01000001">
    <property type="protein sequence ID" value="PWR25600.1"/>
    <property type="molecule type" value="Genomic_DNA"/>
</dbReference>
<dbReference type="Pfam" id="PF07883">
    <property type="entry name" value="Cupin_2"/>
    <property type="match status" value="1"/>
</dbReference>
<protein>
    <submittedName>
        <fullName evidence="2">Cupin</fullName>
    </submittedName>
</protein>
<dbReference type="SUPFAM" id="SSF51182">
    <property type="entry name" value="RmlC-like cupins"/>
    <property type="match status" value="1"/>
</dbReference>
<gene>
    <name evidence="2" type="ORF">DKG74_01130</name>
</gene>
<comment type="caution">
    <text evidence="2">The sequence shown here is derived from an EMBL/GenBank/DDBJ whole genome shotgun (WGS) entry which is preliminary data.</text>
</comment>
<accession>A0A317EHR1</accession>
<dbReference type="Proteomes" id="UP000245461">
    <property type="component" value="Unassembled WGS sequence"/>
</dbReference>
<dbReference type="RefSeq" id="WP_109901742.1">
    <property type="nucleotide sequence ID" value="NZ_QGLE01000001.1"/>
</dbReference>
<evidence type="ECO:0000313" key="3">
    <source>
        <dbReference type="Proteomes" id="UP000245461"/>
    </source>
</evidence>
<evidence type="ECO:0000259" key="1">
    <source>
        <dbReference type="Pfam" id="PF07883"/>
    </source>
</evidence>
<dbReference type="Gene3D" id="2.60.120.10">
    <property type="entry name" value="Jelly Rolls"/>
    <property type="match status" value="1"/>
</dbReference>
<feature type="domain" description="Cupin type-2" evidence="1">
    <location>
        <begin position="54"/>
        <end position="105"/>
    </location>
</feature>
<evidence type="ECO:0000313" key="2">
    <source>
        <dbReference type="EMBL" id="PWR25600.1"/>
    </source>
</evidence>
<proteinExistence type="predicted"/>
<dbReference type="InterPro" id="IPR011051">
    <property type="entry name" value="RmlC_Cupin_sf"/>
</dbReference>
<sequence length="140" mass="15539">MNAEASPLKFSHVKEGDTPFISEGLRDFFLYRDLGITAATGGKVIAQLVRANEAPEAGTGWHRHVADFHIVIMLKGWARFMYEDKDTLVEAGDCVHQRPGIVHYLYDYSPDMEYLEIVGPADFATVEVEGPCAVPAPKGW</sequence>